<name>A0A2K5XB27_MANLE</name>
<keyword evidence="2" id="KW-1185">Reference proteome</keyword>
<dbReference type="GeneTree" id="ENSGT00910000146887"/>
<protein>
    <submittedName>
        <fullName evidence="1">Uncharacterized protein</fullName>
    </submittedName>
</protein>
<evidence type="ECO:0000313" key="1">
    <source>
        <dbReference type="Ensembl" id="ENSMLEP00000000450.1"/>
    </source>
</evidence>
<dbReference type="Ensembl" id="ENSMLET00000001424.1">
    <property type="protein sequence ID" value="ENSMLEP00000000450.1"/>
    <property type="gene ID" value="ENSMLEG00000001277.1"/>
</dbReference>
<reference evidence="1" key="2">
    <citation type="submission" date="2025-09" db="UniProtKB">
        <authorList>
            <consortium name="Ensembl"/>
        </authorList>
    </citation>
    <scope>IDENTIFICATION</scope>
</reference>
<dbReference type="Proteomes" id="UP000233140">
    <property type="component" value="Unassembled WGS sequence"/>
</dbReference>
<evidence type="ECO:0000313" key="2">
    <source>
        <dbReference type="Proteomes" id="UP000233140"/>
    </source>
</evidence>
<organism evidence="1 2">
    <name type="scientific">Mandrillus leucophaeus</name>
    <name type="common">Drill</name>
    <name type="synonym">Papio leucophaeus</name>
    <dbReference type="NCBI Taxonomy" id="9568"/>
    <lineage>
        <taxon>Eukaryota</taxon>
        <taxon>Metazoa</taxon>
        <taxon>Chordata</taxon>
        <taxon>Craniata</taxon>
        <taxon>Vertebrata</taxon>
        <taxon>Euteleostomi</taxon>
        <taxon>Mammalia</taxon>
        <taxon>Eutheria</taxon>
        <taxon>Euarchontoglires</taxon>
        <taxon>Primates</taxon>
        <taxon>Haplorrhini</taxon>
        <taxon>Catarrhini</taxon>
        <taxon>Cercopithecidae</taxon>
        <taxon>Cercopithecinae</taxon>
        <taxon>Mandrillus</taxon>
    </lineage>
</organism>
<proteinExistence type="predicted"/>
<reference evidence="1" key="1">
    <citation type="submission" date="2025-08" db="UniProtKB">
        <authorList>
            <consortium name="Ensembl"/>
        </authorList>
    </citation>
    <scope>IDENTIFICATION</scope>
</reference>
<sequence>MWTARVVFAEADWQPSRSGLPISLPANSTRQSKHLDTSTSRLIPVWTEPPLASELEFCS</sequence>
<dbReference type="AlphaFoldDB" id="A0A2K5XB27"/>
<accession>A0A2K5XB27</accession>
<dbReference type="OMA" id="FAEANWQ"/>